<gene>
    <name evidence="1" type="ORF">QBC32DRAFT_143913</name>
</gene>
<evidence type="ECO:0000313" key="1">
    <source>
        <dbReference type="EMBL" id="KAK3952374.1"/>
    </source>
</evidence>
<dbReference type="Proteomes" id="UP001303222">
    <property type="component" value="Unassembled WGS sequence"/>
</dbReference>
<keyword evidence="2" id="KW-1185">Reference proteome</keyword>
<name>A0AAN6NUM0_9PEZI</name>
<reference evidence="1" key="2">
    <citation type="submission" date="2023-06" db="EMBL/GenBank/DDBJ databases">
        <authorList>
            <consortium name="Lawrence Berkeley National Laboratory"/>
            <person name="Mondo S.J."/>
            <person name="Hensen N."/>
            <person name="Bonometti L."/>
            <person name="Westerberg I."/>
            <person name="Brannstrom I.O."/>
            <person name="Guillou S."/>
            <person name="Cros-Aarteil S."/>
            <person name="Calhoun S."/>
            <person name="Haridas S."/>
            <person name="Kuo A."/>
            <person name="Pangilinan J."/>
            <person name="Riley R."/>
            <person name="Labutti K."/>
            <person name="Andreopoulos B."/>
            <person name="Lipzen A."/>
            <person name="Chen C."/>
            <person name="Yanf M."/>
            <person name="Daum C."/>
            <person name="Ng V."/>
            <person name="Clum A."/>
            <person name="Steindorff A."/>
            <person name="Ohm R."/>
            <person name="Martin F."/>
            <person name="Silar P."/>
            <person name="Natvig D."/>
            <person name="Lalanne C."/>
            <person name="Gautier V."/>
            <person name="Ament-Velasquez S.L."/>
            <person name="Kruys A."/>
            <person name="Hutchinson M.I."/>
            <person name="Powell A.J."/>
            <person name="Barry K."/>
            <person name="Miller A.N."/>
            <person name="Grigoriev I.V."/>
            <person name="Debuchy R."/>
            <person name="Gladieux P."/>
            <person name="Thoren M.H."/>
            <person name="Johannesson H."/>
        </authorList>
    </citation>
    <scope>NUCLEOTIDE SEQUENCE</scope>
    <source>
        <strain evidence="1">CBS 626.80</strain>
    </source>
</reference>
<dbReference type="EMBL" id="MU859125">
    <property type="protein sequence ID" value="KAK3952374.1"/>
    <property type="molecule type" value="Genomic_DNA"/>
</dbReference>
<sequence length="93" mass="10325">MFFGLSYPFIWLSLSLPCCLLLGFGASCFCHFTLLRLVCDYVCLSYFRSQRSGTYALKVSHAVLSFASTTTSSQIRKTGKPHIGLPSFGTGRR</sequence>
<evidence type="ECO:0000313" key="2">
    <source>
        <dbReference type="Proteomes" id="UP001303222"/>
    </source>
</evidence>
<protein>
    <submittedName>
        <fullName evidence="1">Uncharacterized protein</fullName>
    </submittedName>
</protein>
<reference evidence="1" key="1">
    <citation type="journal article" date="2023" name="Mol. Phylogenet. Evol.">
        <title>Genome-scale phylogeny and comparative genomics of the fungal order Sordariales.</title>
        <authorList>
            <person name="Hensen N."/>
            <person name="Bonometti L."/>
            <person name="Westerberg I."/>
            <person name="Brannstrom I.O."/>
            <person name="Guillou S."/>
            <person name="Cros-Aarteil S."/>
            <person name="Calhoun S."/>
            <person name="Haridas S."/>
            <person name="Kuo A."/>
            <person name="Mondo S."/>
            <person name="Pangilinan J."/>
            <person name="Riley R."/>
            <person name="LaButti K."/>
            <person name="Andreopoulos B."/>
            <person name="Lipzen A."/>
            <person name="Chen C."/>
            <person name="Yan M."/>
            <person name="Daum C."/>
            <person name="Ng V."/>
            <person name="Clum A."/>
            <person name="Steindorff A."/>
            <person name="Ohm R.A."/>
            <person name="Martin F."/>
            <person name="Silar P."/>
            <person name="Natvig D.O."/>
            <person name="Lalanne C."/>
            <person name="Gautier V."/>
            <person name="Ament-Velasquez S.L."/>
            <person name="Kruys A."/>
            <person name="Hutchinson M.I."/>
            <person name="Powell A.J."/>
            <person name="Barry K."/>
            <person name="Miller A.N."/>
            <person name="Grigoriev I.V."/>
            <person name="Debuchy R."/>
            <person name="Gladieux P."/>
            <person name="Hiltunen Thoren M."/>
            <person name="Johannesson H."/>
        </authorList>
    </citation>
    <scope>NUCLEOTIDE SEQUENCE</scope>
    <source>
        <strain evidence="1">CBS 626.80</strain>
    </source>
</reference>
<accession>A0AAN6NUM0</accession>
<organism evidence="1 2">
    <name type="scientific">Pseudoneurospora amorphoporcata</name>
    <dbReference type="NCBI Taxonomy" id="241081"/>
    <lineage>
        <taxon>Eukaryota</taxon>
        <taxon>Fungi</taxon>
        <taxon>Dikarya</taxon>
        <taxon>Ascomycota</taxon>
        <taxon>Pezizomycotina</taxon>
        <taxon>Sordariomycetes</taxon>
        <taxon>Sordariomycetidae</taxon>
        <taxon>Sordariales</taxon>
        <taxon>Sordariaceae</taxon>
        <taxon>Pseudoneurospora</taxon>
    </lineage>
</organism>
<dbReference type="AlphaFoldDB" id="A0AAN6NUM0"/>
<proteinExistence type="predicted"/>
<comment type="caution">
    <text evidence="1">The sequence shown here is derived from an EMBL/GenBank/DDBJ whole genome shotgun (WGS) entry which is preliminary data.</text>
</comment>